<comment type="caution">
    <text evidence="3">The sequence shown here is derived from an EMBL/GenBank/DDBJ whole genome shotgun (WGS) entry which is preliminary data.</text>
</comment>
<keyword evidence="3" id="KW-0540">Nuclease</keyword>
<gene>
    <name evidence="3" type="ORF">HNR12_003910</name>
</gene>
<feature type="region of interest" description="Disordered" evidence="1">
    <location>
        <begin position="307"/>
        <end position="331"/>
    </location>
</feature>
<dbReference type="Proteomes" id="UP000575985">
    <property type="component" value="Unassembled WGS sequence"/>
</dbReference>
<dbReference type="Gene3D" id="3.60.10.10">
    <property type="entry name" value="Endonuclease/exonuclease/phosphatase"/>
    <property type="match status" value="1"/>
</dbReference>
<dbReference type="Pfam" id="PF03372">
    <property type="entry name" value="Exo_endo_phos"/>
    <property type="match status" value="1"/>
</dbReference>
<evidence type="ECO:0000313" key="4">
    <source>
        <dbReference type="Proteomes" id="UP000575985"/>
    </source>
</evidence>
<keyword evidence="3" id="KW-0255">Endonuclease</keyword>
<dbReference type="RefSeq" id="WP_179768946.1">
    <property type="nucleotide sequence ID" value="NZ_JACCFO010000001.1"/>
</dbReference>
<dbReference type="SUPFAM" id="SSF56219">
    <property type="entry name" value="DNase I-like"/>
    <property type="match status" value="1"/>
</dbReference>
<evidence type="ECO:0000313" key="3">
    <source>
        <dbReference type="EMBL" id="NYI97633.1"/>
    </source>
</evidence>
<organism evidence="3 4">
    <name type="scientific">Streptomonospora nanhaiensis</name>
    <dbReference type="NCBI Taxonomy" id="1323731"/>
    <lineage>
        <taxon>Bacteria</taxon>
        <taxon>Bacillati</taxon>
        <taxon>Actinomycetota</taxon>
        <taxon>Actinomycetes</taxon>
        <taxon>Streptosporangiales</taxon>
        <taxon>Nocardiopsidaceae</taxon>
        <taxon>Streptomonospora</taxon>
    </lineage>
</organism>
<dbReference type="GO" id="GO:0004527">
    <property type="term" value="F:exonuclease activity"/>
    <property type="evidence" value="ECO:0007669"/>
    <property type="project" value="UniProtKB-KW"/>
</dbReference>
<keyword evidence="3" id="KW-0378">Hydrolase</keyword>
<proteinExistence type="predicted"/>
<evidence type="ECO:0000259" key="2">
    <source>
        <dbReference type="Pfam" id="PF03372"/>
    </source>
</evidence>
<sequence>MAEDGGDGSAGAAPDRPRSRGLVVACANVAGGRLVDEAGDYAPGDRTERFAAALARHRPEIVAVSELDCTRGSRQLNRLVEGLGWPEVHAESRPASDSHIPGVGKLGIGIASRYPLSDLRWIEVPPPPLRFLHWRTGKELKWHPKGMLLATAEGPFGAVRIASVQVPPLHMGRDESGRVYSYDRGPGLAYRERLRDFLDAALRGPDGAPLRRTVILGDMNMPTPEAVFTDLAGARLRDGFGSGPPPATTPDGRSIDRAFVTDDLRVREGGTIAMPPENGLGPDHYPCVFDVRPRAWEADRVRALARRRTREALRPAARRPGPPTDPRPRLR</sequence>
<feature type="domain" description="Endonuclease/exonuclease/phosphatase" evidence="2">
    <location>
        <begin position="27"/>
        <end position="272"/>
    </location>
</feature>
<keyword evidence="3" id="KW-0269">Exonuclease</keyword>
<accession>A0A853BR37</accession>
<dbReference type="InterPro" id="IPR005135">
    <property type="entry name" value="Endo/exonuclease/phosphatase"/>
</dbReference>
<evidence type="ECO:0000256" key="1">
    <source>
        <dbReference type="SAM" id="MobiDB-lite"/>
    </source>
</evidence>
<name>A0A853BR37_9ACTN</name>
<dbReference type="AlphaFoldDB" id="A0A853BR37"/>
<protein>
    <submittedName>
        <fullName evidence="3">Endonuclease/exonuclease/phosphatase family metal-dependent hydrolase</fullName>
    </submittedName>
</protein>
<keyword evidence="4" id="KW-1185">Reference proteome</keyword>
<dbReference type="GO" id="GO:0004519">
    <property type="term" value="F:endonuclease activity"/>
    <property type="evidence" value="ECO:0007669"/>
    <property type="project" value="UniProtKB-KW"/>
</dbReference>
<dbReference type="InterPro" id="IPR036691">
    <property type="entry name" value="Endo/exonu/phosph_ase_sf"/>
</dbReference>
<dbReference type="EMBL" id="JACCFO010000001">
    <property type="protein sequence ID" value="NYI97633.1"/>
    <property type="molecule type" value="Genomic_DNA"/>
</dbReference>
<reference evidence="3 4" key="1">
    <citation type="submission" date="2020-07" db="EMBL/GenBank/DDBJ databases">
        <title>Sequencing the genomes of 1000 actinobacteria strains.</title>
        <authorList>
            <person name="Klenk H.-P."/>
        </authorList>
    </citation>
    <scope>NUCLEOTIDE SEQUENCE [LARGE SCALE GENOMIC DNA]</scope>
    <source>
        <strain evidence="3 4">DSM 45927</strain>
    </source>
</reference>